<dbReference type="FunFam" id="3.30.160.60:FF:000843">
    <property type="entry name" value="Potential zinc finger protein"/>
    <property type="match status" value="1"/>
</dbReference>
<dbReference type="AlphaFoldDB" id="A0A2A4JSV2"/>
<evidence type="ECO:0000256" key="3">
    <source>
        <dbReference type="ARBA" id="ARBA00022737"/>
    </source>
</evidence>
<dbReference type="GO" id="GO:0005634">
    <property type="term" value="C:nucleus"/>
    <property type="evidence" value="ECO:0007669"/>
    <property type="project" value="UniProtKB-SubCell"/>
</dbReference>
<comment type="caution">
    <text evidence="11">The sequence shown here is derived from an EMBL/GenBank/DDBJ whole genome shotgun (WGS) entry which is preliminary data.</text>
</comment>
<feature type="domain" description="C2H2-type" evidence="10">
    <location>
        <begin position="383"/>
        <end position="410"/>
    </location>
</feature>
<dbReference type="FunFam" id="3.30.160.60:FF:001269">
    <property type="entry name" value="Zinc finger protein"/>
    <property type="match status" value="1"/>
</dbReference>
<dbReference type="PANTHER" id="PTHR16515:SF49">
    <property type="entry name" value="GASTRULA ZINC FINGER PROTEIN XLCGF49.1-LIKE-RELATED"/>
    <property type="match status" value="1"/>
</dbReference>
<feature type="region of interest" description="Disordered" evidence="9">
    <location>
        <begin position="321"/>
        <end position="344"/>
    </location>
</feature>
<dbReference type="PROSITE" id="PS50157">
    <property type="entry name" value="ZINC_FINGER_C2H2_2"/>
    <property type="match status" value="4"/>
</dbReference>
<accession>A0A2A4JSV2</accession>
<gene>
    <name evidence="11" type="ORF">B5V51_12915</name>
</gene>
<feature type="compositionally biased region" description="Basic residues" evidence="9">
    <location>
        <begin position="322"/>
        <end position="338"/>
    </location>
</feature>
<feature type="domain" description="C2H2-type" evidence="10">
    <location>
        <begin position="411"/>
        <end position="438"/>
    </location>
</feature>
<name>A0A2A4JSV2_HELVI</name>
<feature type="domain" description="C2H2-type" evidence="10">
    <location>
        <begin position="439"/>
        <end position="466"/>
    </location>
</feature>
<keyword evidence="4 8" id="KW-0863">Zinc-finger</keyword>
<evidence type="ECO:0000256" key="4">
    <source>
        <dbReference type="ARBA" id="ARBA00022771"/>
    </source>
</evidence>
<keyword evidence="7" id="KW-0539">Nucleus</keyword>
<dbReference type="InterPro" id="IPR036236">
    <property type="entry name" value="Znf_C2H2_sf"/>
</dbReference>
<evidence type="ECO:0000256" key="7">
    <source>
        <dbReference type="ARBA" id="ARBA00023242"/>
    </source>
</evidence>
<keyword evidence="6" id="KW-0238">DNA-binding</keyword>
<dbReference type="SUPFAM" id="SSF57667">
    <property type="entry name" value="beta-beta-alpha zinc fingers"/>
    <property type="match status" value="2"/>
</dbReference>
<evidence type="ECO:0000256" key="2">
    <source>
        <dbReference type="ARBA" id="ARBA00022723"/>
    </source>
</evidence>
<dbReference type="GO" id="GO:0008270">
    <property type="term" value="F:zinc ion binding"/>
    <property type="evidence" value="ECO:0007669"/>
    <property type="project" value="UniProtKB-KW"/>
</dbReference>
<evidence type="ECO:0000256" key="1">
    <source>
        <dbReference type="ARBA" id="ARBA00004123"/>
    </source>
</evidence>
<feature type="domain" description="C2H2-type" evidence="10">
    <location>
        <begin position="355"/>
        <end position="382"/>
    </location>
</feature>
<evidence type="ECO:0000256" key="9">
    <source>
        <dbReference type="SAM" id="MobiDB-lite"/>
    </source>
</evidence>
<dbReference type="GO" id="GO:0010468">
    <property type="term" value="P:regulation of gene expression"/>
    <property type="evidence" value="ECO:0007669"/>
    <property type="project" value="TreeGrafter"/>
</dbReference>
<evidence type="ECO:0000313" key="11">
    <source>
        <dbReference type="EMBL" id="PCG74694.1"/>
    </source>
</evidence>
<proteinExistence type="predicted"/>
<dbReference type="InterPro" id="IPR013087">
    <property type="entry name" value="Znf_C2H2_type"/>
</dbReference>
<dbReference type="PANTHER" id="PTHR16515">
    <property type="entry name" value="PR DOMAIN ZINC FINGER PROTEIN"/>
    <property type="match status" value="1"/>
</dbReference>
<keyword evidence="2" id="KW-0479">Metal-binding</keyword>
<sequence>MNFAPFTGHIPTAAAIPTIHQFAAKFGYEGGGSSSGGVVQETRYQASGSGGGVQFAVTPGTGTMAVDGVKFRQAESVVVVSSAQPGTVALAGLAPIHTVNTGVKYQTISASSSVNLGNIAYGGQASYVQAETVHQHLKAEQRPEKREYREELHHDIMATMMQQHQGINVAQATPLQQGTQQLLVVLHEPKEAAAIARAIKQEGRNDRAGATAPAEFIISCASGIGDVTDSSTWQTLGGGVADYLSALPLPLHHLLKYSTPANVVENKREEQPTIVTTVNANALNTMPTIATSVIQMPANAVNSVVVQTATIVNQNTNTVVMSKKKKKKKSMKEKKPRPKPGEIRLTTALDGSTLYCCPECHMAYPERELLEQHLVGHTMERRFICDICNAALKRKDHLTRHKQSHNPDRPHVCSVCLKAFKRKEQLTLHFVIHSGEKRHVCNECGKGFYRKDHLRKHTRSHIARRVKAEMSQQGSSSSSPPLSHAVPAPAPDPS</sequence>
<feature type="compositionally biased region" description="Low complexity" evidence="9">
    <location>
        <begin position="475"/>
        <end position="487"/>
    </location>
</feature>
<dbReference type="Pfam" id="PF00096">
    <property type="entry name" value="zf-C2H2"/>
    <property type="match status" value="2"/>
</dbReference>
<dbReference type="Gene3D" id="3.30.160.60">
    <property type="entry name" value="Classic Zinc Finger"/>
    <property type="match status" value="3"/>
</dbReference>
<dbReference type="GO" id="GO:0003677">
    <property type="term" value="F:DNA binding"/>
    <property type="evidence" value="ECO:0007669"/>
    <property type="project" value="UniProtKB-KW"/>
</dbReference>
<evidence type="ECO:0000259" key="10">
    <source>
        <dbReference type="PROSITE" id="PS50157"/>
    </source>
</evidence>
<dbReference type="InterPro" id="IPR050331">
    <property type="entry name" value="Zinc_finger"/>
</dbReference>
<dbReference type="PROSITE" id="PS00028">
    <property type="entry name" value="ZINC_FINGER_C2H2_1"/>
    <property type="match status" value="4"/>
</dbReference>
<protein>
    <recommendedName>
        <fullName evidence="10">C2H2-type domain-containing protein</fullName>
    </recommendedName>
</protein>
<evidence type="ECO:0000256" key="5">
    <source>
        <dbReference type="ARBA" id="ARBA00022833"/>
    </source>
</evidence>
<feature type="region of interest" description="Disordered" evidence="9">
    <location>
        <begin position="466"/>
        <end position="494"/>
    </location>
</feature>
<dbReference type="EMBL" id="NWSH01000703">
    <property type="protein sequence ID" value="PCG74694.1"/>
    <property type="molecule type" value="Genomic_DNA"/>
</dbReference>
<comment type="subcellular location">
    <subcellularLocation>
        <location evidence="1">Nucleus</location>
    </subcellularLocation>
</comment>
<keyword evidence="5" id="KW-0862">Zinc</keyword>
<dbReference type="SMART" id="SM00355">
    <property type="entry name" value="ZnF_C2H2"/>
    <property type="match status" value="4"/>
</dbReference>
<evidence type="ECO:0000256" key="8">
    <source>
        <dbReference type="PROSITE-ProRule" id="PRU00042"/>
    </source>
</evidence>
<evidence type="ECO:0000256" key="6">
    <source>
        <dbReference type="ARBA" id="ARBA00023125"/>
    </source>
</evidence>
<organism evidence="11">
    <name type="scientific">Heliothis virescens</name>
    <name type="common">Tobacco budworm moth</name>
    <dbReference type="NCBI Taxonomy" id="7102"/>
    <lineage>
        <taxon>Eukaryota</taxon>
        <taxon>Metazoa</taxon>
        <taxon>Ecdysozoa</taxon>
        <taxon>Arthropoda</taxon>
        <taxon>Hexapoda</taxon>
        <taxon>Insecta</taxon>
        <taxon>Pterygota</taxon>
        <taxon>Neoptera</taxon>
        <taxon>Endopterygota</taxon>
        <taxon>Lepidoptera</taxon>
        <taxon>Glossata</taxon>
        <taxon>Ditrysia</taxon>
        <taxon>Noctuoidea</taxon>
        <taxon>Noctuidae</taxon>
        <taxon>Heliothinae</taxon>
        <taxon>Heliothis</taxon>
    </lineage>
</organism>
<keyword evidence="3" id="KW-0677">Repeat</keyword>
<reference evidence="11" key="1">
    <citation type="submission" date="2017-09" db="EMBL/GenBank/DDBJ databases">
        <title>Contemporary evolution of a Lepidopteran species, Heliothis virescens, in response to modern agricultural practices.</title>
        <authorList>
            <person name="Fritz M.L."/>
            <person name="Deyonke A.M."/>
            <person name="Papanicolaou A."/>
            <person name="Micinski S."/>
            <person name="Westbrook J."/>
            <person name="Gould F."/>
        </authorList>
    </citation>
    <scope>NUCLEOTIDE SEQUENCE [LARGE SCALE GENOMIC DNA]</scope>
    <source>
        <strain evidence="11">HvINT-</strain>
        <tissue evidence="11">Whole body</tissue>
    </source>
</reference>